<proteinExistence type="predicted"/>
<dbReference type="Proteomes" id="UP001054889">
    <property type="component" value="Unassembled WGS sequence"/>
</dbReference>
<reference evidence="4" key="2">
    <citation type="submission" date="2021-12" db="EMBL/GenBank/DDBJ databases">
        <title>Resequencing data analysis of finger millet.</title>
        <authorList>
            <person name="Hatakeyama M."/>
            <person name="Aluri S."/>
            <person name="Balachadran M.T."/>
            <person name="Sivarajan S.R."/>
            <person name="Poveda L."/>
            <person name="Shimizu-Inatsugi R."/>
            <person name="Schlapbach R."/>
            <person name="Sreeman S.M."/>
            <person name="Shimizu K.K."/>
        </authorList>
    </citation>
    <scope>NUCLEOTIDE SEQUENCE</scope>
</reference>
<feature type="repeat" description="RCC1" evidence="2">
    <location>
        <begin position="473"/>
        <end position="536"/>
    </location>
</feature>
<dbReference type="Pfam" id="PF25390">
    <property type="entry name" value="WD40_RLD"/>
    <property type="match status" value="1"/>
</dbReference>
<dbReference type="PROSITE" id="PS00626">
    <property type="entry name" value="RCC1_2"/>
    <property type="match status" value="1"/>
</dbReference>
<dbReference type="EMBL" id="BQKI01000079">
    <property type="protein sequence ID" value="GJN26626.1"/>
    <property type="molecule type" value="Genomic_DNA"/>
</dbReference>
<evidence type="ECO:0000313" key="4">
    <source>
        <dbReference type="EMBL" id="GJN26626.1"/>
    </source>
</evidence>
<accession>A0AAV5EX53</accession>
<dbReference type="InterPro" id="IPR000408">
    <property type="entry name" value="Reg_chr_condens"/>
</dbReference>
<keyword evidence="5" id="KW-1185">Reference proteome</keyword>
<dbReference type="PANTHER" id="PTHR22870:SF350">
    <property type="entry name" value="F12P19.9 PROTEIN"/>
    <property type="match status" value="1"/>
</dbReference>
<dbReference type="PROSITE" id="PS51514">
    <property type="entry name" value="BRX"/>
    <property type="match status" value="1"/>
</dbReference>
<feature type="repeat" description="RCC1" evidence="2">
    <location>
        <begin position="253"/>
        <end position="304"/>
    </location>
</feature>
<dbReference type="SUPFAM" id="SSF50985">
    <property type="entry name" value="RCC1/BLIP-II"/>
    <property type="match status" value="1"/>
</dbReference>
<feature type="domain" description="BRX" evidence="3">
    <location>
        <begin position="737"/>
        <end position="792"/>
    </location>
</feature>
<dbReference type="Gene3D" id="2.130.10.30">
    <property type="entry name" value="Regulator of chromosome condensation 1/beta-lactamase-inhibitor protein II"/>
    <property type="match status" value="2"/>
</dbReference>
<dbReference type="InterPro" id="IPR009091">
    <property type="entry name" value="RCC1/BLIP-II"/>
</dbReference>
<feature type="repeat" description="RCC1" evidence="2">
    <location>
        <begin position="421"/>
        <end position="472"/>
    </location>
</feature>
<reference evidence="4" key="1">
    <citation type="journal article" date="2018" name="DNA Res.">
        <title>Multiple hybrid de novo genome assembly of finger millet, an orphan allotetraploid crop.</title>
        <authorList>
            <person name="Hatakeyama M."/>
            <person name="Aluri S."/>
            <person name="Balachadran M.T."/>
            <person name="Sivarajan S.R."/>
            <person name="Patrignani A."/>
            <person name="Gruter S."/>
            <person name="Poveda L."/>
            <person name="Shimizu-Inatsugi R."/>
            <person name="Baeten J."/>
            <person name="Francoijs K.J."/>
            <person name="Nataraja K.N."/>
            <person name="Reddy Y.A.N."/>
            <person name="Phadnis S."/>
            <person name="Ravikumar R.L."/>
            <person name="Schlapbach R."/>
            <person name="Sreeman S.M."/>
            <person name="Shimizu K.K."/>
        </authorList>
    </citation>
    <scope>NUCLEOTIDE SEQUENCE</scope>
</reference>
<sequence length="800" mass="87939">MAGNFDGRMPTRGVEQAIIAMKKGAHLLKCGKRGKPKFCTFRLSSDEKLLIWYSKGREKHLNLNTVSAVVLGQKTVRDRDQAEYWYLGLRALISAPCSPCSSVGSRSSRQVYPSHNSAKKMQGKLYGGNVDSSGALFYSRQRTMSDIDIYMEKLTGKISNPEIHALKDTIIANKDKAHQITITPKLKTFEGPRAACRLDSLKDVFFWGDIVGNVLDYKDPSKALPKLVDSTNMIDVQSIVCGENHAAIITKKGEVYSWGNEGNGRIGHQENISASRPRIVEALASFHVKSVAYGSKHTCAVMVSGELFEWGEGAHSLGLLNDCYVRNQWLPHKLFSPMDGISVSNVACGPWHTAIITSSGQLFTYGDGTFGVLGHGDTQAIAGPKEVDSLKGLRVKCVACGPWHTAAIVEVARSFKSNNPSKLFTWGDADRGKLGHADKKAKLVPTCVDSLKDYDFVQISSGSSHVAVLTANGKVFTWGKGTEGQLGLGDYNNRSSPTLVEALEAVVRWLLALPEKGTTVTTVVPCSAIPAAVTSQLQKGVDSGKVQSELKTGKGDMPRTEIARAYTPRLSRIFKDTTISSEKKVSLLAEQCQQRDHQVQLYKQKLDETWLIVRDEAAKCKAAKDIIKVLTSQCNALSEKLLLNQQLDNYKITPDSSREDSQHYSNPNQKLATFKFSELINIQNHHSSNQIDKEYKAASNLAVPVDGSWSHQNGARTIASDGYITEVGSPAASVTSTSVVEQIERGVYVTFAVSPCGRKELRRVRFSRKHFGEKDAQHWWEENRSRVMENAALHNSSITS</sequence>
<feature type="repeat" description="RCC1" evidence="2">
    <location>
        <begin position="305"/>
        <end position="359"/>
    </location>
</feature>
<dbReference type="PANTHER" id="PTHR22870">
    <property type="entry name" value="REGULATOR OF CHROMOSOME CONDENSATION"/>
    <property type="match status" value="1"/>
</dbReference>
<dbReference type="SUPFAM" id="SSF50729">
    <property type="entry name" value="PH domain-like"/>
    <property type="match status" value="1"/>
</dbReference>
<evidence type="ECO:0000259" key="3">
    <source>
        <dbReference type="PROSITE" id="PS51514"/>
    </source>
</evidence>
<dbReference type="Gene3D" id="2.30.29.30">
    <property type="entry name" value="Pleckstrin-homology domain (PH domain)/Phosphotyrosine-binding domain (PTB)"/>
    <property type="match status" value="1"/>
</dbReference>
<keyword evidence="1" id="KW-0677">Repeat</keyword>
<dbReference type="InterPro" id="IPR011993">
    <property type="entry name" value="PH-like_dom_sf"/>
</dbReference>
<dbReference type="PROSITE" id="PS50012">
    <property type="entry name" value="RCC1_3"/>
    <property type="match status" value="6"/>
</dbReference>
<protein>
    <recommendedName>
        <fullName evidence="3">BRX domain-containing protein</fullName>
    </recommendedName>
</protein>
<feature type="repeat" description="RCC1" evidence="2">
    <location>
        <begin position="360"/>
        <end position="411"/>
    </location>
</feature>
<name>A0AAV5EX53_ELECO</name>
<dbReference type="Pfam" id="PF08381">
    <property type="entry name" value="BRX"/>
    <property type="match status" value="1"/>
</dbReference>
<dbReference type="InterPro" id="IPR013591">
    <property type="entry name" value="Brevis_radix_dom"/>
</dbReference>
<evidence type="ECO:0000256" key="2">
    <source>
        <dbReference type="PROSITE-ProRule" id="PRU00235"/>
    </source>
</evidence>
<dbReference type="PRINTS" id="PR00633">
    <property type="entry name" value="RCCNDNSATION"/>
</dbReference>
<feature type="repeat" description="RCC1" evidence="2">
    <location>
        <begin position="202"/>
        <end position="252"/>
    </location>
</feature>
<dbReference type="InterPro" id="IPR051210">
    <property type="entry name" value="Ub_ligase/GEF_domain"/>
</dbReference>
<dbReference type="InterPro" id="IPR058923">
    <property type="entry name" value="RCC1-like_dom"/>
</dbReference>
<evidence type="ECO:0000313" key="5">
    <source>
        <dbReference type="Proteomes" id="UP001054889"/>
    </source>
</evidence>
<organism evidence="4 5">
    <name type="scientific">Eleusine coracana subsp. coracana</name>
    <dbReference type="NCBI Taxonomy" id="191504"/>
    <lineage>
        <taxon>Eukaryota</taxon>
        <taxon>Viridiplantae</taxon>
        <taxon>Streptophyta</taxon>
        <taxon>Embryophyta</taxon>
        <taxon>Tracheophyta</taxon>
        <taxon>Spermatophyta</taxon>
        <taxon>Magnoliopsida</taxon>
        <taxon>Liliopsida</taxon>
        <taxon>Poales</taxon>
        <taxon>Poaceae</taxon>
        <taxon>PACMAD clade</taxon>
        <taxon>Chloridoideae</taxon>
        <taxon>Cynodonteae</taxon>
        <taxon>Eleusininae</taxon>
        <taxon>Eleusine</taxon>
    </lineage>
</organism>
<gene>
    <name evidence="4" type="primary">gb14575</name>
    <name evidence="4" type="ORF">PR202_gb14575</name>
</gene>
<evidence type="ECO:0000256" key="1">
    <source>
        <dbReference type="ARBA" id="ARBA00022737"/>
    </source>
</evidence>
<dbReference type="AlphaFoldDB" id="A0AAV5EX53"/>
<comment type="caution">
    <text evidence="4">The sequence shown here is derived from an EMBL/GenBank/DDBJ whole genome shotgun (WGS) entry which is preliminary data.</text>
</comment>